<comment type="catalytic activity">
    <reaction evidence="1">
        <text>9-(9Z-hexadecenoyloxy)-octadecanoate + H2O = (9Z)-hexadecenoate + 9-hydroxy-octadecanoate + H(+)</text>
        <dbReference type="Rhea" id="RHEA:52068"/>
        <dbReference type="ChEBI" id="CHEBI:15377"/>
        <dbReference type="ChEBI" id="CHEBI:15378"/>
        <dbReference type="ChEBI" id="CHEBI:32372"/>
        <dbReference type="ChEBI" id="CHEBI:136286"/>
        <dbReference type="ChEBI" id="CHEBI:136309"/>
    </reaction>
    <physiologicalReaction direction="left-to-right" evidence="1">
        <dbReference type="Rhea" id="RHEA:52069"/>
    </physiologicalReaction>
</comment>
<dbReference type="AlphaFoldDB" id="A0A6P5JY85"/>
<evidence type="ECO:0000256" key="4">
    <source>
        <dbReference type="ARBA" id="ARBA00022692"/>
    </source>
</evidence>
<evidence type="ECO:0000313" key="18">
    <source>
        <dbReference type="Proteomes" id="UP000515140"/>
    </source>
</evidence>
<comment type="catalytic activity">
    <reaction evidence="12">
        <text>9-(9Z-octadecenoyloxy)-octadecanoate + H2O = 9-hydroxy-octadecanoate + (9Z)-octadecenoate + H(+)</text>
        <dbReference type="Rhea" id="RHEA:52048"/>
        <dbReference type="ChEBI" id="CHEBI:15377"/>
        <dbReference type="ChEBI" id="CHEBI:15378"/>
        <dbReference type="ChEBI" id="CHEBI:30823"/>
        <dbReference type="ChEBI" id="CHEBI:136282"/>
        <dbReference type="ChEBI" id="CHEBI:136286"/>
    </reaction>
    <physiologicalReaction direction="left-to-right" evidence="12">
        <dbReference type="Rhea" id="RHEA:52049"/>
    </physiologicalReaction>
</comment>
<keyword evidence="4 17" id="KW-0812">Transmembrane</keyword>
<accession>A0A6P5JY85</accession>
<dbReference type="RefSeq" id="XP_020837054.1">
    <property type="nucleotide sequence ID" value="XM_020981395.1"/>
</dbReference>
<comment type="catalytic activity">
    <reaction evidence="11">
        <text>12-(9Z-octadecenoyloxy)-octadecanoate + H2O = 12-hydroxyoctadecanoate + (9Z)-octadecenoate + H(+)</text>
        <dbReference type="Rhea" id="RHEA:52060"/>
        <dbReference type="ChEBI" id="CHEBI:15377"/>
        <dbReference type="ChEBI" id="CHEBI:15378"/>
        <dbReference type="ChEBI" id="CHEBI:30823"/>
        <dbReference type="ChEBI" id="CHEBI:84201"/>
        <dbReference type="ChEBI" id="CHEBI:136302"/>
    </reaction>
    <physiologicalReaction direction="left-to-right" evidence="11">
        <dbReference type="Rhea" id="RHEA:52061"/>
    </physiologicalReaction>
</comment>
<evidence type="ECO:0000256" key="2">
    <source>
        <dbReference type="ARBA" id="ARBA00004127"/>
    </source>
</evidence>
<evidence type="ECO:0000256" key="1">
    <source>
        <dbReference type="ARBA" id="ARBA00000923"/>
    </source>
</evidence>
<dbReference type="KEGG" id="pcw:110205096"/>
<evidence type="ECO:0000256" key="14">
    <source>
        <dbReference type="ARBA" id="ARBA00049296"/>
    </source>
</evidence>
<comment type="catalytic activity">
    <reaction evidence="14">
        <text>13-(9Z-octadecenoyloxy)-octadecanoate + H2O = 13-hydroxy-octadecanoate + (9Z)-octadecenoate + H(+)</text>
        <dbReference type="Rhea" id="RHEA:52064"/>
        <dbReference type="ChEBI" id="CHEBI:15377"/>
        <dbReference type="ChEBI" id="CHEBI:15378"/>
        <dbReference type="ChEBI" id="CHEBI:30823"/>
        <dbReference type="ChEBI" id="CHEBI:136303"/>
        <dbReference type="ChEBI" id="CHEBI:136304"/>
    </reaction>
    <physiologicalReaction direction="left-to-right" evidence="14">
        <dbReference type="Rhea" id="RHEA:52065"/>
    </physiologicalReaction>
</comment>
<gene>
    <name evidence="19" type="primary">LOC110205096</name>
</gene>
<protein>
    <submittedName>
        <fullName evidence="19">Androgen-dependent TFPI-regulating protein-like</fullName>
    </submittedName>
</protein>
<dbReference type="InParanoid" id="A0A6P5JY85"/>
<evidence type="ECO:0000256" key="9">
    <source>
        <dbReference type="ARBA" id="ARBA00047863"/>
    </source>
</evidence>
<keyword evidence="5 17" id="KW-1133">Transmembrane helix</keyword>
<keyword evidence="6 17" id="KW-0472">Membrane</keyword>
<proteinExistence type="inferred from homology"/>
<evidence type="ECO:0000256" key="8">
    <source>
        <dbReference type="ARBA" id="ARBA00047427"/>
    </source>
</evidence>
<dbReference type="Pfam" id="PF04750">
    <property type="entry name" value="Far-17a_AIG1"/>
    <property type="match status" value="1"/>
</dbReference>
<dbReference type="GeneID" id="110205096"/>
<dbReference type="GO" id="GO:0016020">
    <property type="term" value="C:membrane"/>
    <property type="evidence" value="ECO:0007669"/>
    <property type="project" value="InterPro"/>
</dbReference>
<dbReference type="PANTHER" id="PTHR10989:SF22">
    <property type="entry name" value="ANDROGEN DEPENDENT TFPI REGULATING PROTEIN"/>
    <property type="match status" value="1"/>
</dbReference>
<dbReference type="InterPro" id="IPR006838">
    <property type="entry name" value="ADTRP_AIG1"/>
</dbReference>
<keyword evidence="18" id="KW-1185">Reference proteome</keyword>
<comment type="catalytic activity">
    <reaction evidence="10">
        <text>12-octadecanoyloxy-octadecanoate + H2O = 12-hydroxyoctadecanoate + octadecanoate + H(+)</text>
        <dbReference type="Rhea" id="RHEA:52080"/>
        <dbReference type="ChEBI" id="CHEBI:15377"/>
        <dbReference type="ChEBI" id="CHEBI:15378"/>
        <dbReference type="ChEBI" id="CHEBI:25629"/>
        <dbReference type="ChEBI" id="CHEBI:84201"/>
        <dbReference type="ChEBI" id="CHEBI:136330"/>
    </reaction>
    <physiologicalReaction direction="left-to-right" evidence="10">
        <dbReference type="Rhea" id="RHEA:52081"/>
    </physiologicalReaction>
</comment>
<evidence type="ECO:0000313" key="19">
    <source>
        <dbReference type="RefSeq" id="XP_020837054.1"/>
    </source>
</evidence>
<feature type="transmembrane region" description="Helical" evidence="17">
    <location>
        <begin position="202"/>
        <end position="223"/>
    </location>
</feature>
<evidence type="ECO:0000256" key="17">
    <source>
        <dbReference type="SAM" id="Phobius"/>
    </source>
</evidence>
<evidence type="ECO:0000256" key="12">
    <source>
        <dbReference type="ARBA" id="ARBA00048800"/>
    </source>
</evidence>
<comment type="similarity">
    <text evidence="3">Belongs to the AIG1 family.</text>
</comment>
<comment type="catalytic activity">
    <reaction evidence="15">
        <text>13-(9Z-hexadecenoyloxy)-octadecanoate + H2O = 13-hydroxy-octadecanoate + (9Z)-hexadecenoate + H(+)</text>
        <dbReference type="Rhea" id="RHEA:52076"/>
        <dbReference type="ChEBI" id="CHEBI:15377"/>
        <dbReference type="ChEBI" id="CHEBI:15378"/>
        <dbReference type="ChEBI" id="CHEBI:32372"/>
        <dbReference type="ChEBI" id="CHEBI:136304"/>
        <dbReference type="ChEBI" id="CHEBI:136315"/>
    </reaction>
    <physiologicalReaction direction="left-to-right" evidence="15">
        <dbReference type="Rhea" id="RHEA:52077"/>
    </physiologicalReaction>
</comment>
<feature type="transmembrane region" description="Helical" evidence="17">
    <location>
        <begin position="164"/>
        <end position="182"/>
    </location>
</feature>
<evidence type="ECO:0000256" key="16">
    <source>
        <dbReference type="ARBA" id="ARBA00049428"/>
    </source>
</evidence>
<dbReference type="Proteomes" id="UP000515140">
    <property type="component" value="Unplaced"/>
</dbReference>
<feature type="transmembrane region" description="Helical" evidence="17">
    <location>
        <begin position="271"/>
        <end position="290"/>
    </location>
</feature>
<evidence type="ECO:0000256" key="10">
    <source>
        <dbReference type="ARBA" id="ARBA00048680"/>
    </source>
</evidence>
<comment type="catalytic activity">
    <reaction evidence="7">
        <text>12-hexadecanoyloxy-octadecanoate + H2O = 12-hydroxyoctadecanoate + hexadecanoate + H(+)</text>
        <dbReference type="Rhea" id="RHEA:52056"/>
        <dbReference type="ChEBI" id="CHEBI:7896"/>
        <dbReference type="ChEBI" id="CHEBI:15377"/>
        <dbReference type="ChEBI" id="CHEBI:15378"/>
        <dbReference type="ChEBI" id="CHEBI:83677"/>
        <dbReference type="ChEBI" id="CHEBI:84201"/>
    </reaction>
    <physiologicalReaction direction="left-to-right" evidence="7">
        <dbReference type="Rhea" id="RHEA:52057"/>
    </physiologicalReaction>
</comment>
<organism evidence="18 19">
    <name type="scientific">Phascolarctos cinereus</name>
    <name type="common">Koala</name>
    <dbReference type="NCBI Taxonomy" id="38626"/>
    <lineage>
        <taxon>Eukaryota</taxon>
        <taxon>Metazoa</taxon>
        <taxon>Chordata</taxon>
        <taxon>Craniata</taxon>
        <taxon>Vertebrata</taxon>
        <taxon>Euteleostomi</taxon>
        <taxon>Mammalia</taxon>
        <taxon>Metatheria</taxon>
        <taxon>Diprotodontia</taxon>
        <taxon>Phascolarctidae</taxon>
        <taxon>Phascolarctos</taxon>
    </lineage>
</organism>
<reference evidence="19" key="1">
    <citation type="submission" date="2025-08" db="UniProtKB">
        <authorList>
            <consortium name="RefSeq"/>
        </authorList>
    </citation>
    <scope>IDENTIFICATION</scope>
    <source>
        <tissue evidence="19">Spleen</tissue>
    </source>
</reference>
<evidence type="ECO:0000256" key="11">
    <source>
        <dbReference type="ARBA" id="ARBA00048701"/>
    </source>
</evidence>
<comment type="catalytic activity">
    <reaction evidence="8">
        <text>13-octadecanoyloxy-octadecanoate + H2O = 13-hydroxy-octadecanoate + octadecanoate + H(+)</text>
        <dbReference type="Rhea" id="RHEA:52084"/>
        <dbReference type="ChEBI" id="CHEBI:15377"/>
        <dbReference type="ChEBI" id="CHEBI:15378"/>
        <dbReference type="ChEBI" id="CHEBI:25629"/>
        <dbReference type="ChEBI" id="CHEBI:136304"/>
        <dbReference type="ChEBI" id="CHEBI:136335"/>
    </reaction>
    <physiologicalReaction direction="left-to-right" evidence="8">
        <dbReference type="Rhea" id="RHEA:52085"/>
    </physiologicalReaction>
</comment>
<comment type="catalytic activity">
    <reaction evidence="16">
        <text>12-(9Z-hexadecenoyloxy)-octadecanoate + H2O = 12-hydroxyoctadecanoate + (9Z)-hexadecenoate + H(+)</text>
        <dbReference type="Rhea" id="RHEA:52072"/>
        <dbReference type="ChEBI" id="CHEBI:15377"/>
        <dbReference type="ChEBI" id="CHEBI:15378"/>
        <dbReference type="ChEBI" id="CHEBI:32372"/>
        <dbReference type="ChEBI" id="CHEBI:84201"/>
        <dbReference type="ChEBI" id="CHEBI:136312"/>
    </reaction>
    <physiologicalReaction direction="left-to-right" evidence="16">
        <dbReference type="Rhea" id="RHEA:52073"/>
    </physiologicalReaction>
</comment>
<sequence length="318" mass="35529">MDKKSALARFFGAFAPSVLPSSQYPVSTTSLISRTEIFPVAQGFSLNRSKSTRIDARGSRHRAFEGACASTGRPAGGRAGVQEAGLEARCVRGGARSHEGGAGKQTVVGRRCRERDGEGVHRWSPDGGALCVSVLVGLRGHPECGADERPIPGDEKNLRKPLEILQIVLFVICVIHDVIYICNPTRRKGLPVHLVNVRDWMFSVLVFPIGTFVVFTFWILYAFDRKFIFNQELDGISPSWVNHFIHTTVLPLLLTELIICPHKYPSRKKGVLGLTIFASVYIIWVLWINYTSGIWAYPLLENLIKVDWWCFLHLVTLE</sequence>
<comment type="catalytic activity">
    <reaction evidence="9">
        <text>9-hexadecanoyloxy-octadecanoate + H2O = 9-hydroxy-octadecanoate + hexadecanoate + H(+)</text>
        <dbReference type="Rhea" id="RHEA:52052"/>
        <dbReference type="ChEBI" id="CHEBI:7896"/>
        <dbReference type="ChEBI" id="CHEBI:15377"/>
        <dbReference type="ChEBI" id="CHEBI:15378"/>
        <dbReference type="ChEBI" id="CHEBI:83670"/>
        <dbReference type="ChEBI" id="CHEBI:136286"/>
    </reaction>
    <physiologicalReaction direction="left-to-right" evidence="9">
        <dbReference type="Rhea" id="RHEA:52053"/>
    </physiologicalReaction>
</comment>
<comment type="catalytic activity">
    <reaction evidence="13">
        <text>9-octadecanoyloxy-octadecanoate + H2O = 9-hydroxy-octadecanoate + octadecanoate + H(+)</text>
        <dbReference type="Rhea" id="RHEA:52096"/>
        <dbReference type="ChEBI" id="CHEBI:15377"/>
        <dbReference type="ChEBI" id="CHEBI:15378"/>
        <dbReference type="ChEBI" id="CHEBI:25629"/>
        <dbReference type="ChEBI" id="CHEBI:136286"/>
        <dbReference type="ChEBI" id="CHEBI:136373"/>
    </reaction>
    <physiologicalReaction direction="left-to-right" evidence="13">
        <dbReference type="Rhea" id="RHEA:52097"/>
    </physiologicalReaction>
</comment>
<evidence type="ECO:0000256" key="3">
    <source>
        <dbReference type="ARBA" id="ARBA00009300"/>
    </source>
</evidence>
<dbReference type="PANTHER" id="PTHR10989">
    <property type="entry name" value="ANDROGEN-INDUCED PROTEIN 1-RELATED"/>
    <property type="match status" value="1"/>
</dbReference>
<evidence type="ECO:0000256" key="15">
    <source>
        <dbReference type="ARBA" id="ARBA00049322"/>
    </source>
</evidence>
<evidence type="ECO:0000256" key="7">
    <source>
        <dbReference type="ARBA" id="ARBA00047368"/>
    </source>
</evidence>
<name>A0A6P5JY85_PHACI</name>
<comment type="subcellular location">
    <subcellularLocation>
        <location evidence="2">Endomembrane system</location>
        <topology evidence="2">Multi-pass membrane protein</topology>
    </subcellularLocation>
</comment>
<evidence type="ECO:0000256" key="6">
    <source>
        <dbReference type="ARBA" id="ARBA00023136"/>
    </source>
</evidence>
<evidence type="ECO:0000256" key="5">
    <source>
        <dbReference type="ARBA" id="ARBA00022989"/>
    </source>
</evidence>
<dbReference type="GO" id="GO:0012505">
    <property type="term" value="C:endomembrane system"/>
    <property type="evidence" value="ECO:0007669"/>
    <property type="project" value="UniProtKB-SubCell"/>
</dbReference>
<evidence type="ECO:0000256" key="13">
    <source>
        <dbReference type="ARBA" id="ARBA00049221"/>
    </source>
</evidence>